<dbReference type="Proteomes" id="UP000620124">
    <property type="component" value="Unassembled WGS sequence"/>
</dbReference>
<evidence type="ECO:0000313" key="2">
    <source>
        <dbReference type="Proteomes" id="UP000620124"/>
    </source>
</evidence>
<keyword evidence="2" id="KW-1185">Reference proteome</keyword>
<organism evidence="1 2">
    <name type="scientific">Mycena venus</name>
    <dbReference type="NCBI Taxonomy" id="2733690"/>
    <lineage>
        <taxon>Eukaryota</taxon>
        <taxon>Fungi</taxon>
        <taxon>Dikarya</taxon>
        <taxon>Basidiomycota</taxon>
        <taxon>Agaricomycotina</taxon>
        <taxon>Agaricomycetes</taxon>
        <taxon>Agaricomycetidae</taxon>
        <taxon>Agaricales</taxon>
        <taxon>Marasmiineae</taxon>
        <taxon>Mycenaceae</taxon>
        <taxon>Mycena</taxon>
    </lineage>
</organism>
<evidence type="ECO:0000313" key="1">
    <source>
        <dbReference type="EMBL" id="KAF7342495.1"/>
    </source>
</evidence>
<sequence length="113" mass="12219">MRCSRHSQLASSGSPQIYAFVGAKAPLKLVPFGLLRVPGPENLVATLAARTHTQDQQTESIIVFHSVFPSATQTNNSTDNLSGLLERPNHVGGFQPFRGRANHLLTKSPLTSK</sequence>
<protein>
    <submittedName>
        <fullName evidence="1">Uncharacterized protein</fullName>
    </submittedName>
</protein>
<dbReference type="AlphaFoldDB" id="A0A8H6XJ49"/>
<dbReference type="EMBL" id="JACAZI010000017">
    <property type="protein sequence ID" value="KAF7342495.1"/>
    <property type="molecule type" value="Genomic_DNA"/>
</dbReference>
<accession>A0A8H6XJ49</accession>
<comment type="caution">
    <text evidence="1">The sequence shown here is derived from an EMBL/GenBank/DDBJ whole genome shotgun (WGS) entry which is preliminary data.</text>
</comment>
<gene>
    <name evidence="1" type="ORF">MVEN_01839200</name>
</gene>
<proteinExistence type="predicted"/>
<name>A0A8H6XJ49_9AGAR</name>
<reference evidence="1" key="1">
    <citation type="submission" date="2020-05" db="EMBL/GenBank/DDBJ databases">
        <title>Mycena genomes resolve the evolution of fungal bioluminescence.</title>
        <authorList>
            <person name="Tsai I.J."/>
        </authorList>
    </citation>
    <scope>NUCLEOTIDE SEQUENCE</scope>
    <source>
        <strain evidence="1">CCC161011</strain>
    </source>
</reference>